<name>A0ACA9Y9D6_9ASCO</name>
<evidence type="ECO:0000313" key="2">
    <source>
        <dbReference type="Proteomes" id="UP001152531"/>
    </source>
</evidence>
<evidence type="ECO:0000313" key="1">
    <source>
        <dbReference type="EMBL" id="CAH6721647.1"/>
    </source>
</evidence>
<keyword evidence="2" id="KW-1185">Reference proteome</keyword>
<dbReference type="EMBL" id="CALSDN010000006">
    <property type="protein sequence ID" value="CAH6721647.1"/>
    <property type="molecule type" value="Genomic_DNA"/>
</dbReference>
<reference evidence="1" key="1">
    <citation type="submission" date="2022-06" db="EMBL/GenBank/DDBJ databases">
        <authorList>
            <person name="Legras J.-L."/>
            <person name="Devillers H."/>
            <person name="Grondin C."/>
        </authorList>
    </citation>
    <scope>NUCLEOTIDE SEQUENCE</scope>
    <source>
        <strain evidence="1">CLIB 1444</strain>
    </source>
</reference>
<dbReference type="Proteomes" id="UP001152531">
    <property type="component" value="Unassembled WGS sequence"/>
</dbReference>
<gene>
    <name evidence="1" type="ORF">CLIB1444_06S06920</name>
</gene>
<proteinExistence type="predicted"/>
<organism evidence="1 2">
    <name type="scientific">[Candida] jaroonii</name>
    <dbReference type="NCBI Taxonomy" id="467808"/>
    <lineage>
        <taxon>Eukaryota</taxon>
        <taxon>Fungi</taxon>
        <taxon>Dikarya</taxon>
        <taxon>Ascomycota</taxon>
        <taxon>Saccharomycotina</taxon>
        <taxon>Pichiomycetes</taxon>
        <taxon>Debaryomycetaceae</taxon>
        <taxon>Yamadazyma</taxon>
    </lineage>
</organism>
<sequence>MKFFSLIALLTTVVTVLAVNWSPEDYEIFNLRDKIVGDLGEGTTFYSWLNLPKGGKSTLDEINKAYKKVSRRLHPDKFHKSGKTIRKQAEDRFQRLSLVGNILRDPSLKERYDYFLKNGFPTLKGSSYLYSRFRPGTLLTFSFLFVIVGIFHFVSLKISRRSDFNRVVNLKQQIKAQAWNNSLVPPADGSDRKIGDGNGREFIVNSLGEVSLVERDEQNKMNLILLDENEINVNIGFQDSIFWKFPVFLYNKSLGRVLGEIKPKVFIPPKPSVQEPEKPKKTKAKGEKIELPNGKVIYGRKRK</sequence>
<accession>A0ACA9Y9D6</accession>
<protein>
    <submittedName>
        <fullName evidence="1">ER-localized J domain-containing protein 5</fullName>
    </submittedName>
</protein>
<comment type="caution">
    <text evidence="1">The sequence shown here is derived from an EMBL/GenBank/DDBJ whole genome shotgun (WGS) entry which is preliminary data.</text>
</comment>